<organism evidence="1 2">
    <name type="scientific">Fructilactobacillus florum 8D</name>
    <dbReference type="NCBI Taxonomy" id="1221538"/>
    <lineage>
        <taxon>Bacteria</taxon>
        <taxon>Bacillati</taxon>
        <taxon>Bacillota</taxon>
        <taxon>Bacilli</taxon>
        <taxon>Lactobacillales</taxon>
        <taxon>Lactobacillaceae</taxon>
        <taxon>Fructilactobacillus</taxon>
    </lineage>
</organism>
<dbReference type="Proteomes" id="UP000019474">
    <property type="component" value="Unassembled WGS sequence"/>
</dbReference>
<name>W9EF27_9LACO</name>
<gene>
    <name evidence="1" type="ORF">B808_420</name>
</gene>
<evidence type="ECO:0000313" key="2">
    <source>
        <dbReference type="Proteomes" id="UP000019474"/>
    </source>
</evidence>
<dbReference type="PATRIC" id="fig|1221538.3.peg.425"/>
<protein>
    <submittedName>
        <fullName evidence="1">Uncharacterized protein</fullName>
    </submittedName>
</protein>
<sequence length="42" mass="4879">MLLGNLLIPDSDQSGRTTDNKMTSIKKIHQFLLFFKLKRNSK</sequence>
<dbReference type="AlphaFoldDB" id="W9EF27"/>
<dbReference type="EMBL" id="ALXG01000016">
    <property type="protein sequence ID" value="ETO40682.1"/>
    <property type="molecule type" value="Genomic_DNA"/>
</dbReference>
<accession>W9EF27</accession>
<comment type="caution">
    <text evidence="1">The sequence shown here is derived from an EMBL/GenBank/DDBJ whole genome shotgun (WGS) entry which is preliminary data.</text>
</comment>
<reference evidence="1 2" key="1">
    <citation type="submission" date="2012-08" db="EMBL/GenBank/DDBJ databases">
        <title>Genome sequencing of Lactobacillus florum 8D.</title>
        <authorList>
            <person name="Kim E.B."/>
            <person name="Marco M.L."/>
        </authorList>
    </citation>
    <scope>NUCLEOTIDE SEQUENCE [LARGE SCALE GENOMIC DNA]</scope>
    <source>
        <strain evidence="1 2">8D</strain>
    </source>
</reference>
<evidence type="ECO:0000313" key="1">
    <source>
        <dbReference type="EMBL" id="ETO40682.1"/>
    </source>
</evidence>
<proteinExistence type="predicted"/>
<keyword evidence="2" id="KW-1185">Reference proteome</keyword>